<dbReference type="PANTHER" id="PTHR37984:SF14">
    <property type="entry name" value="RIBONUCLEASE H"/>
    <property type="match status" value="1"/>
</dbReference>
<dbReference type="SUPFAM" id="SSF50630">
    <property type="entry name" value="Acid proteases"/>
    <property type="match status" value="1"/>
</dbReference>
<keyword evidence="5" id="KW-0255">Endonuclease</keyword>
<proteinExistence type="predicted"/>
<evidence type="ECO:0000256" key="3">
    <source>
        <dbReference type="ARBA" id="ARBA00022695"/>
    </source>
</evidence>
<dbReference type="InterPro" id="IPR000477">
    <property type="entry name" value="RT_dom"/>
</dbReference>
<dbReference type="Pfam" id="PF00078">
    <property type="entry name" value="RVT_1"/>
    <property type="match status" value="1"/>
</dbReference>
<dbReference type="SUPFAM" id="SSF56672">
    <property type="entry name" value="DNA/RNA polymerases"/>
    <property type="match status" value="1"/>
</dbReference>
<dbReference type="Proteomes" id="UP000683360">
    <property type="component" value="Unassembled WGS sequence"/>
</dbReference>
<dbReference type="GO" id="GO:0007156">
    <property type="term" value="P:homophilic cell adhesion via plasma membrane adhesion molecules"/>
    <property type="evidence" value="ECO:0007669"/>
    <property type="project" value="InterPro"/>
</dbReference>
<keyword evidence="9" id="KW-0862">Zinc</keyword>
<accession>A0A8S3S830</accession>
<dbReference type="InterPro" id="IPR021109">
    <property type="entry name" value="Peptidase_aspartic_dom_sf"/>
</dbReference>
<keyword evidence="7" id="KW-0695">RNA-directed DNA polymerase</keyword>
<dbReference type="Gene3D" id="2.40.70.10">
    <property type="entry name" value="Acid Proteases"/>
    <property type="match status" value="1"/>
</dbReference>
<dbReference type="InterPro" id="IPR001584">
    <property type="entry name" value="Integrase_cat-core"/>
</dbReference>
<dbReference type="InterPro" id="IPR043128">
    <property type="entry name" value="Rev_trsase/Diguanyl_cyclase"/>
</dbReference>
<feature type="domain" description="CCHC-type" evidence="11">
    <location>
        <begin position="201"/>
        <end position="215"/>
    </location>
</feature>
<evidence type="ECO:0000256" key="7">
    <source>
        <dbReference type="ARBA" id="ARBA00022918"/>
    </source>
</evidence>
<feature type="domain" description="Integrase catalytic" evidence="13">
    <location>
        <begin position="1129"/>
        <end position="1281"/>
    </location>
</feature>
<dbReference type="InterPro" id="IPR036397">
    <property type="entry name" value="RNaseH_sf"/>
</dbReference>
<dbReference type="InterPro" id="IPR050951">
    <property type="entry name" value="Retrovirus_Pol_polyprotein"/>
</dbReference>
<protein>
    <recommendedName>
        <fullName evidence="1">RNA-directed DNA polymerase</fullName>
        <ecNumber evidence="1">2.7.7.49</ecNumber>
    </recommendedName>
</protein>
<dbReference type="Gene3D" id="3.10.10.10">
    <property type="entry name" value="HIV Type 1 Reverse Transcriptase, subunit A, domain 1"/>
    <property type="match status" value="1"/>
</dbReference>
<evidence type="ECO:0000256" key="1">
    <source>
        <dbReference type="ARBA" id="ARBA00012493"/>
    </source>
</evidence>
<dbReference type="Pfam" id="PF00665">
    <property type="entry name" value="rve"/>
    <property type="match status" value="1"/>
</dbReference>
<dbReference type="Gene3D" id="3.30.70.270">
    <property type="match status" value="2"/>
</dbReference>
<dbReference type="SUPFAM" id="SSF57756">
    <property type="entry name" value="Retrovirus zinc finger-like domains"/>
    <property type="match status" value="1"/>
</dbReference>
<dbReference type="CDD" id="cd09274">
    <property type="entry name" value="RNase_HI_RT_Ty3"/>
    <property type="match status" value="1"/>
</dbReference>
<dbReference type="InterPro" id="IPR043502">
    <property type="entry name" value="DNA/RNA_pol_sf"/>
</dbReference>
<dbReference type="FunFam" id="3.30.70.270:FF:000026">
    <property type="entry name" value="Transposon Ty3-G Gag-Pol polyprotein"/>
    <property type="match status" value="1"/>
</dbReference>
<dbReference type="SUPFAM" id="SSF49313">
    <property type="entry name" value="Cadherin-like"/>
    <property type="match status" value="1"/>
</dbReference>
<comment type="caution">
    <text evidence="14">The sequence shown here is derived from an EMBL/GenBank/DDBJ whole genome shotgun (WGS) entry which is preliminary data.</text>
</comment>
<reference evidence="14" key="1">
    <citation type="submission" date="2021-03" db="EMBL/GenBank/DDBJ databases">
        <authorList>
            <person name="Bekaert M."/>
        </authorList>
    </citation>
    <scope>NUCLEOTIDE SEQUENCE</scope>
</reference>
<dbReference type="InterPro" id="IPR041373">
    <property type="entry name" value="RT_RNaseH"/>
</dbReference>
<dbReference type="InterPro" id="IPR041588">
    <property type="entry name" value="Integrase_H2C2"/>
</dbReference>
<dbReference type="InterPro" id="IPR015919">
    <property type="entry name" value="Cadherin-like_sf"/>
</dbReference>
<dbReference type="PROSITE" id="PS50994">
    <property type="entry name" value="INTEGRASE"/>
    <property type="match status" value="1"/>
</dbReference>
<sequence length="1390" mass="159032">MAGYIGKIENFDDGIEQWTSYTERLEQYFAVNEISNEKRVPALLSLIGGKTYALLRNLTTPDKPKDKSYDDIVKVLKEHLSPAPLVIAERFRFHKRDQKSGESINEYVAQIRKFSEYCNFPDLNDTLRDRLVCGLKSEQTQKKLLSVQALTLEKAMQISVAMETATKDALELQGKQPESAVHKVKSQKPKVNSYQQKPITCYRCNKQGHKADTCRFKDQTCHKCKKKGHIQAACRSKMIKRNVHSLNADDSQDDEFGIYTVFANKDTQKGNNDVGIYTVNSKTKEITVDVKIDNKSVEMEVDTGSALSIIPKKEFDQMFPNRKLDSTDVILRTFSGEKFKPLGVTAVNVNYNDQSEVLSLYVVQKGGGILFGRDWLRKIRLDWSKINKVSVDNVNEKTKELLAQHASVFSDNIGCVNGIKGNLIMKDNVKPVFMKARPIPYALRPKVEQELDRLEEEGIITKVPTIVTNDAPKQLEFSATNTIIIPENTALNSTIGTIKARDLDGPMPIIFSIQDEKTRQLVRLGTTTGDSTQTRKVDIILIAPLDRDRDPSDRKLYFIMADGDNTIEHNQLIITISLYITDVNDEHPEFHTRRYKESVLEKSGGVRICGDFKVTINQQLQVDQYPLPRIDDIFASLSGGEKYSKIDLRQAYLQLEMKEESKKYLTINTHRGLYQYNRMLFGVASAPAIWQRTIDQILQGLTGVQCILDDMVITGKNDREHLVNLEKVMKRLEMYNLSVNKEKCKFFKDEIEFCGHKIDKHGLHKTEDKIKAILDTPEPQNVTQVRSILGLMNYYHKFLPNISSVVRPLHRLLEKDAKWDWNEECKVSFKRAKDLVTSEQVLCHYDPELPIRLACDASPFGLGVVLSHKMQDGTERPIAFASRSLNKAERNYSQIDKEALGIIFGVKKFHTYLYGRKFTLITDHMPLVSIFNPKKGISTTSAARLQRYALFLSGYTYDIEYKNTNKHTNADALSRIPQESTEADGEEFDAVDVFMLKQLEHLSLTNNNIRRETARDKILSRVYELVQKGWTVNDDIDLKPYFNRKNELSISQGCLQWGIRTIVPTKFRQQTLELLHSAHPGVVKMKLLARSYVWWPRIDSEIESLAKSCSGCQKHHRNPKQSPLHPWEWPSSPWKRIHIDFAGPFIDHMFLIVIDAHSKWPEVIPMKSTTSTQTIRVLRTIFARAGLPEQIVSDNGPQFVSAEFQTFTKMNGITHIKSAPYHPATNGLAERFVQTFKQSLKAMRGENADLNKKLANFLLAYRNTPHTTTNETPAKLFMGRNLRNRLDLIKPDINRQVQDKQMKIAIKPTKETLRQFTEGETVAVRDYRGPNKWTSGLITKREGPLNYQVEVSPNSIWKRHADQIRNSDFNDKQGEEINQRADSSEVEEGE</sequence>
<evidence type="ECO:0000256" key="9">
    <source>
        <dbReference type="PROSITE-ProRule" id="PRU00047"/>
    </source>
</evidence>
<evidence type="ECO:0000256" key="5">
    <source>
        <dbReference type="ARBA" id="ARBA00022759"/>
    </source>
</evidence>
<dbReference type="GO" id="GO:0008270">
    <property type="term" value="F:zinc ion binding"/>
    <property type="evidence" value="ECO:0007669"/>
    <property type="project" value="UniProtKB-KW"/>
</dbReference>
<dbReference type="CDD" id="cd11304">
    <property type="entry name" value="Cadherin_repeat"/>
    <property type="match status" value="1"/>
</dbReference>
<dbReference type="OrthoDB" id="5978043at2759"/>
<dbReference type="GO" id="GO:0004519">
    <property type="term" value="F:endonuclease activity"/>
    <property type="evidence" value="ECO:0007669"/>
    <property type="project" value="UniProtKB-KW"/>
</dbReference>
<keyword evidence="9" id="KW-0863">Zinc-finger</keyword>
<dbReference type="GO" id="GO:0003676">
    <property type="term" value="F:nucleic acid binding"/>
    <property type="evidence" value="ECO:0007669"/>
    <property type="project" value="InterPro"/>
</dbReference>
<dbReference type="GO" id="GO:0003964">
    <property type="term" value="F:RNA-directed DNA polymerase activity"/>
    <property type="evidence" value="ECO:0007669"/>
    <property type="project" value="UniProtKB-KW"/>
</dbReference>
<evidence type="ECO:0000256" key="8">
    <source>
        <dbReference type="PROSITE-ProRule" id="PRU00043"/>
    </source>
</evidence>
<name>A0A8S3S830_MYTED</name>
<dbReference type="GO" id="GO:0005509">
    <property type="term" value="F:calcium ion binding"/>
    <property type="evidence" value="ECO:0007669"/>
    <property type="project" value="UniProtKB-UniRule"/>
</dbReference>
<dbReference type="InterPro" id="IPR012337">
    <property type="entry name" value="RNaseH-like_sf"/>
</dbReference>
<dbReference type="PROSITE" id="PS50268">
    <property type="entry name" value="CADHERIN_2"/>
    <property type="match status" value="1"/>
</dbReference>
<dbReference type="InterPro" id="IPR001878">
    <property type="entry name" value="Znf_CCHC"/>
</dbReference>
<dbReference type="GO" id="GO:0016020">
    <property type="term" value="C:membrane"/>
    <property type="evidence" value="ECO:0007669"/>
    <property type="project" value="InterPro"/>
</dbReference>
<evidence type="ECO:0000256" key="4">
    <source>
        <dbReference type="ARBA" id="ARBA00022722"/>
    </source>
</evidence>
<dbReference type="InterPro" id="IPR036875">
    <property type="entry name" value="Znf_CCHC_sf"/>
</dbReference>
<keyword evidence="6" id="KW-0378">Hydrolase</keyword>
<keyword evidence="15" id="KW-1185">Reference proteome</keyword>
<dbReference type="Gene3D" id="2.60.40.60">
    <property type="entry name" value="Cadherins"/>
    <property type="match status" value="1"/>
</dbReference>
<keyword evidence="4" id="KW-0540">Nuclease</keyword>
<evidence type="ECO:0000259" key="11">
    <source>
        <dbReference type="PROSITE" id="PS50158"/>
    </source>
</evidence>
<keyword evidence="3" id="KW-0548">Nucleotidyltransferase</keyword>
<dbReference type="EMBL" id="CAJPWZ010001545">
    <property type="protein sequence ID" value="CAG2217458.1"/>
    <property type="molecule type" value="Genomic_DNA"/>
</dbReference>
<dbReference type="EC" id="2.7.7.49" evidence="1"/>
<dbReference type="FunFam" id="3.10.20.370:FF:000001">
    <property type="entry name" value="Retrovirus-related Pol polyprotein from transposon 17.6-like protein"/>
    <property type="match status" value="1"/>
</dbReference>
<dbReference type="Gene3D" id="3.30.420.10">
    <property type="entry name" value="Ribonuclease H-like superfamily/Ribonuclease H"/>
    <property type="match status" value="1"/>
</dbReference>
<keyword evidence="2" id="KW-0808">Transferase</keyword>
<dbReference type="Gene3D" id="1.10.340.70">
    <property type="match status" value="1"/>
</dbReference>
<evidence type="ECO:0000256" key="6">
    <source>
        <dbReference type="ARBA" id="ARBA00022801"/>
    </source>
</evidence>
<evidence type="ECO:0000259" key="12">
    <source>
        <dbReference type="PROSITE" id="PS50268"/>
    </source>
</evidence>
<dbReference type="Pfam" id="PF17917">
    <property type="entry name" value="RT_RNaseH"/>
    <property type="match status" value="1"/>
</dbReference>
<feature type="compositionally biased region" description="Basic and acidic residues" evidence="10">
    <location>
        <begin position="1366"/>
        <end position="1383"/>
    </location>
</feature>
<keyword evidence="9" id="KW-0479">Metal-binding</keyword>
<keyword evidence="8" id="KW-0106">Calcium</keyword>
<evidence type="ECO:0000259" key="13">
    <source>
        <dbReference type="PROSITE" id="PS50994"/>
    </source>
</evidence>
<dbReference type="Pfam" id="PF17921">
    <property type="entry name" value="Integrase_H2C2"/>
    <property type="match status" value="1"/>
</dbReference>
<dbReference type="SUPFAM" id="SSF53098">
    <property type="entry name" value="Ribonuclease H-like"/>
    <property type="match status" value="1"/>
</dbReference>
<dbReference type="GO" id="GO:0016787">
    <property type="term" value="F:hydrolase activity"/>
    <property type="evidence" value="ECO:0007669"/>
    <property type="project" value="UniProtKB-KW"/>
</dbReference>
<organism evidence="14 15">
    <name type="scientific">Mytilus edulis</name>
    <name type="common">Blue mussel</name>
    <dbReference type="NCBI Taxonomy" id="6550"/>
    <lineage>
        <taxon>Eukaryota</taxon>
        <taxon>Metazoa</taxon>
        <taxon>Spiralia</taxon>
        <taxon>Lophotrochozoa</taxon>
        <taxon>Mollusca</taxon>
        <taxon>Bivalvia</taxon>
        <taxon>Autobranchia</taxon>
        <taxon>Pteriomorphia</taxon>
        <taxon>Mytilida</taxon>
        <taxon>Mytiloidea</taxon>
        <taxon>Mytilidae</taxon>
        <taxon>Mytilinae</taxon>
        <taxon>Mytilus</taxon>
    </lineage>
</organism>
<gene>
    <name evidence="14" type="ORF">MEDL_31124</name>
</gene>
<dbReference type="Gene3D" id="4.10.60.10">
    <property type="entry name" value="Zinc finger, CCHC-type"/>
    <property type="match status" value="1"/>
</dbReference>
<dbReference type="CDD" id="cd01647">
    <property type="entry name" value="RT_LTR"/>
    <property type="match status" value="1"/>
</dbReference>
<feature type="domain" description="Cadherin" evidence="12">
    <location>
        <begin position="477"/>
        <end position="590"/>
    </location>
</feature>
<evidence type="ECO:0000256" key="10">
    <source>
        <dbReference type="SAM" id="MobiDB-lite"/>
    </source>
</evidence>
<dbReference type="InterPro" id="IPR002126">
    <property type="entry name" value="Cadherin-like_dom"/>
</dbReference>
<dbReference type="PROSITE" id="PS50158">
    <property type="entry name" value="ZF_CCHC"/>
    <property type="match status" value="1"/>
</dbReference>
<evidence type="ECO:0000313" key="15">
    <source>
        <dbReference type="Proteomes" id="UP000683360"/>
    </source>
</evidence>
<dbReference type="GO" id="GO:0015074">
    <property type="term" value="P:DNA integration"/>
    <property type="evidence" value="ECO:0007669"/>
    <property type="project" value="InterPro"/>
</dbReference>
<evidence type="ECO:0000313" key="14">
    <source>
        <dbReference type="EMBL" id="CAG2217458.1"/>
    </source>
</evidence>
<dbReference type="FunFam" id="1.10.340.70:FF:000003">
    <property type="entry name" value="Protein CBG25708"/>
    <property type="match status" value="1"/>
</dbReference>
<evidence type="ECO:0000256" key="2">
    <source>
        <dbReference type="ARBA" id="ARBA00022679"/>
    </source>
</evidence>
<dbReference type="SMART" id="SM00343">
    <property type="entry name" value="ZnF_C2HC"/>
    <property type="match status" value="2"/>
</dbReference>
<dbReference type="PANTHER" id="PTHR37984">
    <property type="entry name" value="PROTEIN CBG26694"/>
    <property type="match status" value="1"/>
</dbReference>
<dbReference type="FunFam" id="3.30.420.10:FF:000063">
    <property type="entry name" value="Retrovirus-related Pol polyprotein from transposon 297-like Protein"/>
    <property type="match status" value="1"/>
</dbReference>
<dbReference type="Gene3D" id="3.10.20.370">
    <property type="match status" value="1"/>
</dbReference>
<feature type="region of interest" description="Disordered" evidence="10">
    <location>
        <begin position="1366"/>
        <end position="1390"/>
    </location>
</feature>